<protein>
    <recommendedName>
        <fullName evidence="5">E2F transcription factor CC-MB domain-containing protein</fullName>
    </recommendedName>
</protein>
<evidence type="ECO:0000256" key="1">
    <source>
        <dbReference type="ARBA" id="ARBA00010940"/>
    </source>
</evidence>
<name>A0A5D2I2M8_GOSTO</name>
<organism evidence="6 7">
    <name type="scientific">Gossypium tomentosum</name>
    <name type="common">Hawaiian cotton</name>
    <name type="synonym">Gossypium sandvicense</name>
    <dbReference type="NCBI Taxonomy" id="34277"/>
    <lineage>
        <taxon>Eukaryota</taxon>
        <taxon>Viridiplantae</taxon>
        <taxon>Streptophyta</taxon>
        <taxon>Embryophyta</taxon>
        <taxon>Tracheophyta</taxon>
        <taxon>Spermatophyta</taxon>
        <taxon>Magnoliopsida</taxon>
        <taxon>eudicotyledons</taxon>
        <taxon>Gunneridae</taxon>
        <taxon>Pentapetalae</taxon>
        <taxon>rosids</taxon>
        <taxon>malvids</taxon>
        <taxon>Malvales</taxon>
        <taxon>Malvaceae</taxon>
        <taxon>Malvoideae</taxon>
        <taxon>Gossypium</taxon>
    </lineage>
</organism>
<evidence type="ECO:0000256" key="2">
    <source>
        <dbReference type="ARBA" id="ARBA00023015"/>
    </source>
</evidence>
<reference evidence="6 7" key="1">
    <citation type="submission" date="2019-07" db="EMBL/GenBank/DDBJ databases">
        <title>WGS assembly of Gossypium tomentosum.</title>
        <authorList>
            <person name="Chen Z.J."/>
            <person name="Sreedasyam A."/>
            <person name="Ando A."/>
            <person name="Song Q."/>
            <person name="De L."/>
            <person name="Hulse-Kemp A."/>
            <person name="Ding M."/>
            <person name="Ye W."/>
            <person name="Kirkbride R."/>
            <person name="Jenkins J."/>
            <person name="Plott C."/>
            <person name="Lovell J."/>
            <person name="Lin Y.-M."/>
            <person name="Vaughn R."/>
            <person name="Liu B."/>
            <person name="Li W."/>
            <person name="Simpson S."/>
            <person name="Scheffler B."/>
            <person name="Saski C."/>
            <person name="Grover C."/>
            <person name="Hu G."/>
            <person name="Conover J."/>
            <person name="Carlson J."/>
            <person name="Shu S."/>
            <person name="Boston L."/>
            <person name="Williams M."/>
            <person name="Peterson D."/>
            <person name="Mcgee K."/>
            <person name="Jones D."/>
            <person name="Wendel J."/>
            <person name="Stelly D."/>
            <person name="Grimwood J."/>
            <person name="Schmutz J."/>
        </authorList>
    </citation>
    <scope>NUCLEOTIDE SEQUENCE [LARGE SCALE GENOMIC DNA]</scope>
    <source>
        <strain evidence="6">7179.01</strain>
    </source>
</reference>
<accession>A0A5D2I2M8</accession>
<dbReference type="GO" id="GO:0046983">
    <property type="term" value="F:protein dimerization activity"/>
    <property type="evidence" value="ECO:0007669"/>
    <property type="project" value="InterPro"/>
</dbReference>
<proteinExistence type="inferred from homology"/>
<dbReference type="AlphaFoldDB" id="A0A5D2I2M8"/>
<comment type="similarity">
    <text evidence="1">Belongs to the E2F/DP family.</text>
</comment>
<keyword evidence="2" id="KW-0805">Transcription regulation</keyword>
<evidence type="ECO:0000259" key="5">
    <source>
        <dbReference type="Pfam" id="PF16421"/>
    </source>
</evidence>
<dbReference type="GO" id="GO:0090575">
    <property type="term" value="C:RNA polymerase II transcription regulator complex"/>
    <property type="evidence" value="ECO:0007669"/>
    <property type="project" value="TreeGrafter"/>
</dbReference>
<keyword evidence="7" id="KW-1185">Reference proteome</keyword>
<dbReference type="PANTHER" id="PTHR12081:SF18">
    <property type="entry name" value="TRANSCRIPTION FACTOR E2F2-RELATED"/>
    <property type="match status" value="1"/>
</dbReference>
<dbReference type="GO" id="GO:0000981">
    <property type="term" value="F:DNA-binding transcription factor activity, RNA polymerase II-specific"/>
    <property type="evidence" value="ECO:0007669"/>
    <property type="project" value="TreeGrafter"/>
</dbReference>
<sequence length="78" mass="8798">MLIAIKAPHGTTLEVPDPDEQDDDSLQRRFRIVLRSSMGPIDDYLVSEIEEKFEEIGVGLPSNLPSTSGLMRTQQQVW</sequence>
<dbReference type="PANTHER" id="PTHR12081">
    <property type="entry name" value="TRANSCRIPTION FACTOR E2F"/>
    <property type="match status" value="1"/>
</dbReference>
<dbReference type="GO" id="GO:0000978">
    <property type="term" value="F:RNA polymerase II cis-regulatory region sequence-specific DNA binding"/>
    <property type="evidence" value="ECO:0007669"/>
    <property type="project" value="InterPro"/>
</dbReference>
<keyword evidence="3" id="KW-0238">DNA-binding</keyword>
<dbReference type="InterPro" id="IPR037241">
    <property type="entry name" value="E2F-DP_heterodim"/>
</dbReference>
<keyword evidence="4" id="KW-0804">Transcription</keyword>
<dbReference type="InterPro" id="IPR015633">
    <property type="entry name" value="E2F"/>
</dbReference>
<dbReference type="InterPro" id="IPR032198">
    <property type="entry name" value="E2F_CC-MB"/>
</dbReference>
<evidence type="ECO:0000313" key="7">
    <source>
        <dbReference type="Proteomes" id="UP000322667"/>
    </source>
</evidence>
<dbReference type="EMBL" id="CM017635">
    <property type="protein sequence ID" value="TYH36603.1"/>
    <property type="molecule type" value="Genomic_DNA"/>
</dbReference>
<gene>
    <name evidence="6" type="ORF">ES332_D13G275800v1</name>
</gene>
<dbReference type="SUPFAM" id="SSF144074">
    <property type="entry name" value="E2F-DP heterodimerization region"/>
    <property type="match status" value="1"/>
</dbReference>
<dbReference type="Proteomes" id="UP000322667">
    <property type="component" value="Chromosome D13"/>
</dbReference>
<dbReference type="Gene3D" id="6.10.250.540">
    <property type="match status" value="1"/>
</dbReference>
<evidence type="ECO:0000256" key="3">
    <source>
        <dbReference type="ARBA" id="ARBA00023125"/>
    </source>
</evidence>
<feature type="domain" description="E2F transcription factor CC-MB" evidence="5">
    <location>
        <begin position="2"/>
        <end position="47"/>
    </location>
</feature>
<dbReference type="Pfam" id="PF16421">
    <property type="entry name" value="E2F_CC-MB"/>
    <property type="match status" value="1"/>
</dbReference>
<evidence type="ECO:0000313" key="6">
    <source>
        <dbReference type="EMBL" id="TYH36603.1"/>
    </source>
</evidence>
<evidence type="ECO:0000256" key="4">
    <source>
        <dbReference type="ARBA" id="ARBA00023163"/>
    </source>
</evidence>